<comment type="caution">
    <text evidence="2">The sequence shown here is derived from an EMBL/GenBank/DDBJ whole genome shotgun (WGS) entry which is preliminary data.</text>
</comment>
<name>A0A479ZPW9_PLAAG</name>
<keyword evidence="1" id="KW-1133">Transmembrane helix</keyword>
<feature type="transmembrane region" description="Helical" evidence="1">
    <location>
        <begin position="6"/>
        <end position="27"/>
    </location>
</feature>
<evidence type="ECO:0000313" key="2">
    <source>
        <dbReference type="EMBL" id="GCL34740.1"/>
    </source>
</evidence>
<sequence length="36" mass="3662">MENTGVLDAVMGGIAIAILIGGLVMLFKGISSMPKN</sequence>
<keyword evidence="1" id="KW-0812">Transmembrane</keyword>
<proteinExistence type="predicted"/>
<gene>
    <name evidence="2" type="ORF">PA905_46770</name>
</gene>
<accession>A0A479ZPW9</accession>
<dbReference type="AlphaFoldDB" id="A0A479ZPW9"/>
<organism evidence="2 3">
    <name type="scientific">Planktothrix agardhii CCAP 1459/11A</name>
    <dbReference type="NCBI Taxonomy" id="282420"/>
    <lineage>
        <taxon>Bacteria</taxon>
        <taxon>Bacillati</taxon>
        <taxon>Cyanobacteriota</taxon>
        <taxon>Cyanophyceae</taxon>
        <taxon>Oscillatoriophycideae</taxon>
        <taxon>Oscillatoriales</taxon>
        <taxon>Microcoleaceae</taxon>
        <taxon>Planktothrix</taxon>
    </lineage>
</organism>
<evidence type="ECO:0000313" key="3">
    <source>
        <dbReference type="Proteomes" id="UP000299794"/>
    </source>
</evidence>
<keyword evidence="1" id="KW-0472">Membrane</keyword>
<reference evidence="3" key="1">
    <citation type="submission" date="2019-02" db="EMBL/GenBank/DDBJ databases">
        <title>Draft genome sequence of Planktothrix agardhii NIES-905.</title>
        <authorList>
            <person name="Yamaguchi H."/>
            <person name="Suzuki S."/>
            <person name="Kawachi M."/>
        </authorList>
    </citation>
    <scope>NUCLEOTIDE SEQUENCE [LARGE SCALE GENOMIC DNA]</scope>
    <source>
        <strain evidence="3">CCAP 1459/11A</strain>
    </source>
</reference>
<evidence type="ECO:0000256" key="1">
    <source>
        <dbReference type="SAM" id="Phobius"/>
    </source>
</evidence>
<protein>
    <submittedName>
        <fullName evidence="2">Uncharacterized protein</fullName>
    </submittedName>
</protein>
<dbReference type="Proteomes" id="UP000299794">
    <property type="component" value="Unassembled WGS sequence"/>
</dbReference>
<dbReference type="EMBL" id="BJCD01000023">
    <property type="protein sequence ID" value="GCL34740.1"/>
    <property type="molecule type" value="Genomic_DNA"/>
</dbReference>